<reference evidence="2 3" key="1">
    <citation type="submission" date="2021-03" db="EMBL/GenBank/DDBJ databases">
        <title>Sequencing the genomes of 1000 actinobacteria strains.</title>
        <authorList>
            <person name="Klenk H.-P."/>
        </authorList>
    </citation>
    <scope>NUCLEOTIDE SEQUENCE [LARGE SCALE GENOMIC DNA]</scope>
    <source>
        <strain evidence="2 3">DSM 45516</strain>
    </source>
</reference>
<name>A0ABS4QHM4_9NOCA</name>
<evidence type="ECO:0000313" key="3">
    <source>
        <dbReference type="Proteomes" id="UP001519325"/>
    </source>
</evidence>
<organism evidence="2 3">
    <name type="scientific">Nocardia goodfellowii</name>
    <dbReference type="NCBI Taxonomy" id="882446"/>
    <lineage>
        <taxon>Bacteria</taxon>
        <taxon>Bacillati</taxon>
        <taxon>Actinomycetota</taxon>
        <taxon>Actinomycetes</taxon>
        <taxon>Mycobacteriales</taxon>
        <taxon>Nocardiaceae</taxon>
        <taxon>Nocardia</taxon>
    </lineage>
</organism>
<proteinExistence type="predicted"/>
<keyword evidence="1" id="KW-0472">Membrane</keyword>
<protein>
    <submittedName>
        <fullName evidence="2">Uncharacterized protein</fullName>
    </submittedName>
</protein>
<keyword evidence="1" id="KW-1133">Transmembrane helix</keyword>
<evidence type="ECO:0000313" key="2">
    <source>
        <dbReference type="EMBL" id="MBP2191194.1"/>
    </source>
</evidence>
<feature type="transmembrane region" description="Helical" evidence="1">
    <location>
        <begin position="72"/>
        <end position="94"/>
    </location>
</feature>
<keyword evidence="1" id="KW-0812">Transmembrane</keyword>
<dbReference type="RefSeq" id="WP_209892443.1">
    <property type="nucleotide sequence ID" value="NZ_JAGGMR010000001.1"/>
</dbReference>
<sequence length="108" mass="11895">MTLRERFDEKALRGALVYEEPHHTPEGSTIIMVSAYGYNGARPVGMFVVHDGEVTWEAAEDRIGLIQARTGLIAATIGTITGLIAAAFVTGTLLRRPPWPDIRMNQRC</sequence>
<keyword evidence="3" id="KW-1185">Reference proteome</keyword>
<gene>
    <name evidence="2" type="ORF">BJ987_004095</name>
</gene>
<comment type="caution">
    <text evidence="2">The sequence shown here is derived from an EMBL/GenBank/DDBJ whole genome shotgun (WGS) entry which is preliminary data.</text>
</comment>
<dbReference type="Proteomes" id="UP001519325">
    <property type="component" value="Unassembled WGS sequence"/>
</dbReference>
<dbReference type="EMBL" id="JAGGMR010000001">
    <property type="protein sequence ID" value="MBP2191194.1"/>
    <property type="molecule type" value="Genomic_DNA"/>
</dbReference>
<evidence type="ECO:0000256" key="1">
    <source>
        <dbReference type="SAM" id="Phobius"/>
    </source>
</evidence>
<accession>A0ABS4QHM4</accession>